<name>C2XUB3_BACMY</name>
<dbReference type="AlphaFoldDB" id="C2XUB3"/>
<proteinExistence type="predicted"/>
<protein>
    <submittedName>
        <fullName evidence="2">Uncharacterized protein</fullName>
    </submittedName>
</protein>
<accession>C2XUB3</accession>
<evidence type="ECO:0000313" key="2">
    <source>
        <dbReference type="EMBL" id="EEL70830.1"/>
    </source>
</evidence>
<dbReference type="Proteomes" id="UP000001753">
    <property type="component" value="Chromosome"/>
</dbReference>
<dbReference type="EMBL" id="ACMP01000068">
    <property type="protein sequence ID" value="EEL70830.1"/>
    <property type="molecule type" value="Genomic_DNA"/>
</dbReference>
<reference evidence="2" key="1">
    <citation type="journal article" date="2012" name="Genome Res.">
        <title>Genomic characterization of the Bacillus cereus sensu lato species: Backdrop to the evolution of Bacillus anthracis.</title>
        <authorList>
            <person name="Zwick M.E."/>
            <person name="Joseph S.J."/>
            <person name="Didelot X."/>
            <person name="Chen P.E."/>
            <person name="Bishop-Lilly K.A."/>
            <person name="Stewart A.C."/>
            <person name="Willner K."/>
            <person name="Nolan N."/>
            <person name="Lentz S."/>
            <person name="Thomason M.K."/>
            <person name="Sozhamannan S."/>
            <person name="Mateczun A.J."/>
            <person name="Du L."/>
            <person name="Read T.D."/>
        </authorList>
    </citation>
    <scope>NUCLEOTIDE SEQUENCE [LARGE SCALE GENOMIC DNA]</scope>
    <source>
        <strain evidence="2">AH603</strain>
    </source>
</reference>
<sequence>MKQYTTQREEAINMQSTEAHMKEKQRREKIEIIFSHTVKGESYFHGSSYQWKNIVYQNYNRIQQKELEIEQIISEIEKEGIRFAQHRSLIHYPVIDFVKYIAKVYKETIEIQ</sequence>
<comment type="caution">
    <text evidence="2">The sequence shown here is derived from an EMBL/GenBank/DDBJ whole genome shotgun (WGS) entry which is preliminary data.</text>
</comment>
<organism evidence="2">
    <name type="scientific">Bacillus mycoides</name>
    <dbReference type="NCBI Taxonomy" id="1405"/>
    <lineage>
        <taxon>Bacteria</taxon>
        <taxon>Bacillati</taxon>
        <taxon>Bacillota</taxon>
        <taxon>Bacilli</taxon>
        <taxon>Bacillales</taxon>
        <taxon>Bacillaceae</taxon>
        <taxon>Bacillus</taxon>
        <taxon>Bacillus cereus group</taxon>
    </lineage>
</organism>
<feature type="region of interest" description="Disordered" evidence="1">
    <location>
        <begin position="1"/>
        <end position="24"/>
    </location>
</feature>
<dbReference type="HOGENOM" id="CLU_165291_0_0_9"/>
<gene>
    <name evidence="2" type="ORF">bcere0026_22840</name>
</gene>
<evidence type="ECO:0000256" key="1">
    <source>
        <dbReference type="SAM" id="MobiDB-lite"/>
    </source>
</evidence>